<evidence type="ECO:0000256" key="1">
    <source>
        <dbReference type="SAM" id="MobiDB-lite"/>
    </source>
</evidence>
<dbReference type="OrthoDB" id="3221235at2759"/>
<protein>
    <recommendedName>
        <fullName evidence="4">F-box domain-containing protein</fullName>
    </recommendedName>
</protein>
<dbReference type="PANTHER" id="PTHR38926:SF5">
    <property type="entry name" value="F-BOX AND LEUCINE-RICH REPEAT PROTEIN 6"/>
    <property type="match status" value="1"/>
</dbReference>
<organism evidence="2 3">
    <name type="scientific">Dendrothele bispora (strain CBS 962.96)</name>
    <dbReference type="NCBI Taxonomy" id="1314807"/>
    <lineage>
        <taxon>Eukaryota</taxon>
        <taxon>Fungi</taxon>
        <taxon>Dikarya</taxon>
        <taxon>Basidiomycota</taxon>
        <taxon>Agaricomycotina</taxon>
        <taxon>Agaricomycetes</taxon>
        <taxon>Agaricomycetidae</taxon>
        <taxon>Agaricales</taxon>
        <taxon>Agaricales incertae sedis</taxon>
        <taxon>Dendrothele</taxon>
    </lineage>
</organism>
<dbReference type="Gene3D" id="3.80.10.10">
    <property type="entry name" value="Ribonuclease Inhibitor"/>
    <property type="match status" value="1"/>
</dbReference>
<dbReference type="SUPFAM" id="SSF52047">
    <property type="entry name" value="RNI-like"/>
    <property type="match status" value="1"/>
</dbReference>
<dbReference type="InterPro" id="IPR032675">
    <property type="entry name" value="LRR_dom_sf"/>
</dbReference>
<proteinExistence type="predicted"/>
<gene>
    <name evidence="2" type="ORF">K435DRAFT_716733</name>
</gene>
<name>A0A4S8MIN8_DENBC</name>
<evidence type="ECO:0000313" key="2">
    <source>
        <dbReference type="EMBL" id="THV02607.1"/>
    </source>
</evidence>
<evidence type="ECO:0000313" key="3">
    <source>
        <dbReference type="Proteomes" id="UP000297245"/>
    </source>
</evidence>
<reference evidence="2 3" key="1">
    <citation type="journal article" date="2019" name="Nat. Ecol. Evol.">
        <title>Megaphylogeny resolves global patterns of mushroom evolution.</title>
        <authorList>
            <person name="Varga T."/>
            <person name="Krizsan K."/>
            <person name="Foldi C."/>
            <person name="Dima B."/>
            <person name="Sanchez-Garcia M."/>
            <person name="Sanchez-Ramirez S."/>
            <person name="Szollosi G.J."/>
            <person name="Szarkandi J.G."/>
            <person name="Papp V."/>
            <person name="Albert L."/>
            <person name="Andreopoulos W."/>
            <person name="Angelini C."/>
            <person name="Antonin V."/>
            <person name="Barry K.W."/>
            <person name="Bougher N.L."/>
            <person name="Buchanan P."/>
            <person name="Buyck B."/>
            <person name="Bense V."/>
            <person name="Catcheside P."/>
            <person name="Chovatia M."/>
            <person name="Cooper J."/>
            <person name="Damon W."/>
            <person name="Desjardin D."/>
            <person name="Finy P."/>
            <person name="Geml J."/>
            <person name="Haridas S."/>
            <person name="Hughes K."/>
            <person name="Justo A."/>
            <person name="Karasinski D."/>
            <person name="Kautmanova I."/>
            <person name="Kiss B."/>
            <person name="Kocsube S."/>
            <person name="Kotiranta H."/>
            <person name="LaButti K.M."/>
            <person name="Lechner B.E."/>
            <person name="Liimatainen K."/>
            <person name="Lipzen A."/>
            <person name="Lukacs Z."/>
            <person name="Mihaltcheva S."/>
            <person name="Morgado L.N."/>
            <person name="Niskanen T."/>
            <person name="Noordeloos M.E."/>
            <person name="Ohm R.A."/>
            <person name="Ortiz-Santana B."/>
            <person name="Ovrebo C."/>
            <person name="Racz N."/>
            <person name="Riley R."/>
            <person name="Savchenko A."/>
            <person name="Shiryaev A."/>
            <person name="Soop K."/>
            <person name="Spirin V."/>
            <person name="Szebenyi C."/>
            <person name="Tomsovsky M."/>
            <person name="Tulloss R.E."/>
            <person name="Uehling J."/>
            <person name="Grigoriev I.V."/>
            <person name="Vagvolgyi C."/>
            <person name="Papp T."/>
            <person name="Martin F.M."/>
            <person name="Miettinen O."/>
            <person name="Hibbett D.S."/>
            <person name="Nagy L.G."/>
        </authorList>
    </citation>
    <scope>NUCLEOTIDE SEQUENCE [LARGE SCALE GENOMIC DNA]</scope>
    <source>
        <strain evidence="2 3">CBS 962.96</strain>
    </source>
</reference>
<dbReference type="AlphaFoldDB" id="A0A4S8MIN8"/>
<keyword evidence="3" id="KW-1185">Reference proteome</keyword>
<dbReference type="EMBL" id="ML179075">
    <property type="protein sequence ID" value="THV02607.1"/>
    <property type="molecule type" value="Genomic_DNA"/>
</dbReference>
<feature type="region of interest" description="Disordered" evidence="1">
    <location>
        <begin position="595"/>
        <end position="629"/>
    </location>
</feature>
<feature type="compositionally biased region" description="Basic and acidic residues" evidence="1">
    <location>
        <begin position="617"/>
        <end position="629"/>
    </location>
</feature>
<sequence length="629" mass="71015">MSILKGNSPFKHVLNTNYSASTEESHSIGGMLKESKQVLDGMDKDIVRLRTEMHQRIARRNKLAAIMDAHRALVSPIRRLSPELLSEIFIHCLSEDHNPVRSINEAPLLLTRICRSWRETALGDPRLWKSLHIHIPYLFSDESITKIVAQRSLGMKNWLSKSGKLPISLSFCATYIDYPCHHSSDIPARATEPPVYSDFMHTMLQPEFFSRWRHLDLKFSSSVLNNWVSLKGQGLSSLRTLKLDFGDDLYWALPTVERPQDFSLADLISEAPNLRVFSLSNYVRNPYNLPLRWENLTELTLKSFCHSPEGLTIQQVLYILGRASQSLQTGSFCVSFPIPYINLSEEQEIINLPVLRSLEIKFTIYSSQTISTRISEKEVGNFFNYIHAPSLTGLGVQVTCGLSNVMNSMTSMPFLPLLKRSSCNLHSLSIELPITDSALLEFLPLAPDLVSLSITECRWNQLPIVVQLDLGPMATFSNNPAGNGESVVCDELLRLLTIDLTGIDMPLCPRLEKLRLARCGPLSGDAVINLAKSRWNVDQEETSSRNIPTGEDRKPTRLKVLEISLSANNPEDIKAVKKIAPELQTLKQQGMKITLSYPPERRRTGKDSPWTGLPTNDPRRVRSPFDRLF</sequence>
<evidence type="ECO:0008006" key="4">
    <source>
        <dbReference type="Google" id="ProtNLM"/>
    </source>
</evidence>
<accession>A0A4S8MIN8</accession>
<dbReference type="PANTHER" id="PTHR38926">
    <property type="entry name" value="F-BOX DOMAIN CONTAINING PROTEIN, EXPRESSED"/>
    <property type="match status" value="1"/>
</dbReference>
<dbReference type="Proteomes" id="UP000297245">
    <property type="component" value="Unassembled WGS sequence"/>
</dbReference>
<dbReference type="Gene3D" id="1.20.1280.50">
    <property type="match status" value="1"/>
</dbReference>